<keyword evidence="2" id="KW-1185">Reference proteome</keyword>
<dbReference type="Proteomes" id="UP001321492">
    <property type="component" value="Unassembled WGS sequence"/>
</dbReference>
<dbReference type="PANTHER" id="PTHR30105">
    <property type="entry name" value="UNCHARACTERIZED YIBQ-RELATED"/>
    <property type="match status" value="1"/>
</dbReference>
<dbReference type="CDD" id="cd10936">
    <property type="entry name" value="CE4_DAC2"/>
    <property type="match status" value="1"/>
</dbReference>
<name>A0ABT7ADU5_9HYPH</name>
<comment type="caution">
    <text evidence="1">The sequence shown here is derived from an EMBL/GenBank/DDBJ whole genome shotgun (WGS) entry which is preliminary data.</text>
</comment>
<dbReference type="PANTHER" id="PTHR30105:SF2">
    <property type="entry name" value="DIVERGENT POLYSACCHARIDE DEACETYLASE SUPERFAMILY"/>
    <property type="match status" value="1"/>
</dbReference>
<dbReference type="RefSeq" id="WP_283739531.1">
    <property type="nucleotide sequence ID" value="NZ_JASJEV010000002.1"/>
</dbReference>
<organism evidence="1 2">
    <name type="scientific">Chelatococcus albus</name>
    <dbReference type="NCBI Taxonomy" id="3047466"/>
    <lineage>
        <taxon>Bacteria</taxon>
        <taxon>Pseudomonadati</taxon>
        <taxon>Pseudomonadota</taxon>
        <taxon>Alphaproteobacteria</taxon>
        <taxon>Hyphomicrobiales</taxon>
        <taxon>Chelatococcaceae</taxon>
        <taxon>Chelatococcus</taxon>
    </lineage>
</organism>
<gene>
    <name evidence="1" type="ORF">QNA08_04745</name>
</gene>
<proteinExistence type="predicted"/>
<reference evidence="1 2" key="1">
    <citation type="submission" date="2023-05" db="EMBL/GenBank/DDBJ databases">
        <title>Chelatococcus sp. nov., a moderately thermophilic bacterium isolated from hot spring microbial mat.</title>
        <authorList>
            <person name="Hu C.-J."/>
            <person name="Li W.-J."/>
        </authorList>
    </citation>
    <scope>NUCLEOTIDE SEQUENCE [LARGE SCALE GENOMIC DNA]</scope>
    <source>
        <strain evidence="1 2">SYSU G07232</strain>
    </source>
</reference>
<dbReference type="InterPro" id="IPR006837">
    <property type="entry name" value="Divergent_DAC"/>
</dbReference>
<evidence type="ECO:0000313" key="2">
    <source>
        <dbReference type="Proteomes" id="UP001321492"/>
    </source>
</evidence>
<dbReference type="Gene3D" id="3.20.20.370">
    <property type="entry name" value="Glycoside hydrolase/deacetylase"/>
    <property type="match status" value="1"/>
</dbReference>
<dbReference type="InterPro" id="IPR011330">
    <property type="entry name" value="Glyco_hydro/deAcase_b/a-brl"/>
</dbReference>
<dbReference type="SUPFAM" id="SSF88713">
    <property type="entry name" value="Glycoside hydrolase/deacetylase"/>
    <property type="match status" value="1"/>
</dbReference>
<sequence>MLLLVHATPDDLVTPLGQGRPARRGASVRLPVARLAAGVAALAFGGLALHVALVDDPLGGEPHVIVPIVRAPVAVAQASEPAEGRQGAETAPGLRTRSTAAELEGEAGVAVVRPEGQAPGAIVIRVPDQATVRLAPAPDRRLVERTRFGLLPRIGADGARPAEVYARPAGTLPGGARPAGRIAVVVGGLGIGQNATAEAIARLPGPVTLAFAPYGGNLDAHVARARDEGHEVMLQVPMEPFDYPDNDPGPHTLLAQAKIPDNLERLRWVMGRFTGYTGLVNFMGAKLTADEAALAPVLREVGERGLFFLDDGSSSRSSVATVAPAAKVSAARADVVLDGLGRAEAIDAELARAEKLARERGLAIVSASALPIAVERIARWASDLEAKGILLVPASAAVGSRPRG</sequence>
<accession>A0ABT7ADU5</accession>
<dbReference type="Pfam" id="PF04748">
    <property type="entry name" value="Polysacc_deac_2"/>
    <property type="match status" value="1"/>
</dbReference>
<dbReference type="EMBL" id="JASJEV010000002">
    <property type="protein sequence ID" value="MDJ1157547.1"/>
    <property type="molecule type" value="Genomic_DNA"/>
</dbReference>
<protein>
    <submittedName>
        <fullName evidence="1">Divergent polysaccharide deacetylase family protein</fullName>
    </submittedName>
</protein>
<evidence type="ECO:0000313" key="1">
    <source>
        <dbReference type="EMBL" id="MDJ1157547.1"/>
    </source>
</evidence>